<name>A0AAN7PIJ3_MYCAM</name>
<organism evidence="1 2">
    <name type="scientific">Mycteria americana</name>
    <name type="common">Wood stork</name>
    <dbReference type="NCBI Taxonomy" id="33587"/>
    <lineage>
        <taxon>Eukaryota</taxon>
        <taxon>Metazoa</taxon>
        <taxon>Chordata</taxon>
        <taxon>Craniata</taxon>
        <taxon>Vertebrata</taxon>
        <taxon>Euteleostomi</taxon>
        <taxon>Archelosauria</taxon>
        <taxon>Archosauria</taxon>
        <taxon>Dinosauria</taxon>
        <taxon>Saurischia</taxon>
        <taxon>Theropoda</taxon>
        <taxon>Coelurosauria</taxon>
        <taxon>Aves</taxon>
        <taxon>Neognathae</taxon>
        <taxon>Neoaves</taxon>
        <taxon>Aequornithes</taxon>
        <taxon>Ciconiiformes</taxon>
        <taxon>Ciconiidae</taxon>
        <taxon>Mycteria</taxon>
    </lineage>
</organism>
<dbReference type="GO" id="GO:0031012">
    <property type="term" value="C:extracellular matrix"/>
    <property type="evidence" value="ECO:0007669"/>
    <property type="project" value="TreeGrafter"/>
</dbReference>
<reference evidence="1 2" key="1">
    <citation type="journal article" date="2023" name="J. Hered.">
        <title>Chromosome-level genome of the wood stork (Mycteria americana) provides insight into avian chromosome evolution.</title>
        <authorList>
            <person name="Flamio R. Jr."/>
            <person name="Ramstad K.M."/>
        </authorList>
    </citation>
    <scope>NUCLEOTIDE SEQUENCE [LARGE SCALE GENOMIC DNA]</scope>
    <source>
        <strain evidence="1">JAX WOST 10</strain>
    </source>
</reference>
<dbReference type="PANTHER" id="PTHR33395">
    <property type="entry name" value="TRANSCRIPTASE, PUTATIVE-RELATED-RELATED"/>
    <property type="match status" value="1"/>
</dbReference>
<dbReference type="AlphaFoldDB" id="A0AAN7PIJ3"/>
<dbReference type="GO" id="GO:0061343">
    <property type="term" value="P:cell adhesion involved in heart morphogenesis"/>
    <property type="evidence" value="ECO:0007669"/>
    <property type="project" value="TreeGrafter"/>
</dbReference>
<dbReference type="Proteomes" id="UP001333110">
    <property type="component" value="Unassembled WGS sequence"/>
</dbReference>
<dbReference type="PANTHER" id="PTHR33395:SF22">
    <property type="entry name" value="REVERSE TRANSCRIPTASE DOMAIN-CONTAINING PROTEIN"/>
    <property type="match status" value="1"/>
</dbReference>
<gene>
    <name evidence="1" type="ORF">QYF61_015418</name>
</gene>
<proteinExistence type="predicted"/>
<keyword evidence="2" id="KW-1185">Reference proteome</keyword>
<accession>A0AAN7PIJ3</accession>
<evidence type="ECO:0000313" key="1">
    <source>
        <dbReference type="EMBL" id="KAK4831115.1"/>
    </source>
</evidence>
<protein>
    <submittedName>
        <fullName evidence="1">Uncharacterized protein</fullName>
    </submittedName>
</protein>
<dbReference type="GO" id="GO:0007508">
    <property type="term" value="P:larval heart development"/>
    <property type="evidence" value="ECO:0007669"/>
    <property type="project" value="TreeGrafter"/>
</dbReference>
<dbReference type="EMBL" id="JAUNZN010000001">
    <property type="protein sequence ID" value="KAK4831115.1"/>
    <property type="molecule type" value="Genomic_DNA"/>
</dbReference>
<comment type="caution">
    <text evidence="1">The sequence shown here is derived from an EMBL/GenBank/DDBJ whole genome shotgun (WGS) entry which is preliminary data.</text>
</comment>
<evidence type="ECO:0000313" key="2">
    <source>
        <dbReference type="Proteomes" id="UP001333110"/>
    </source>
</evidence>
<sequence length="206" mass="23396">MARQAVPLQPTEVNGGADLHLQPVEDPMPEQLFTIRVCSSKLHLTLHPEQSGSMDGVQKRDQLLVCDQLIRKGVDFMEPLFMFRVMEFSCSGLQINQIIGRDEVHPRVLREVTNVIARPLFIIFEWSKQSGQICDNWKKANVMPFVKKGKKEDLGNCKSHLVPGKVVEQMLLKAASRHVKDSKVTEQSAWTDQRQIVPSTVRQLTL</sequence>